<name>A0A391P2L4_9FIRM</name>
<dbReference type="Pfam" id="PF07883">
    <property type="entry name" value="Cupin_2"/>
    <property type="match status" value="1"/>
</dbReference>
<dbReference type="RefSeq" id="WP_119298593.1">
    <property type="nucleotide sequence ID" value="NZ_BHGK01000001.1"/>
</dbReference>
<dbReference type="CDD" id="cd02209">
    <property type="entry name" value="cupin_XRE_C"/>
    <property type="match status" value="1"/>
</dbReference>
<proteinExistence type="predicted"/>
<dbReference type="InterPro" id="IPR050807">
    <property type="entry name" value="TransReg_Diox_bact_type"/>
</dbReference>
<comment type="caution">
    <text evidence="3">The sequence shown here is derived from an EMBL/GenBank/DDBJ whole genome shotgun (WGS) entry which is preliminary data.</text>
</comment>
<dbReference type="CDD" id="cd00093">
    <property type="entry name" value="HTH_XRE"/>
    <property type="match status" value="1"/>
</dbReference>
<evidence type="ECO:0000313" key="3">
    <source>
        <dbReference type="EMBL" id="GCA67971.1"/>
    </source>
</evidence>
<keyword evidence="1" id="KW-0238">DNA-binding</keyword>
<dbReference type="GO" id="GO:0003700">
    <property type="term" value="F:DNA-binding transcription factor activity"/>
    <property type="evidence" value="ECO:0007669"/>
    <property type="project" value="TreeGrafter"/>
</dbReference>
<reference evidence="4" key="1">
    <citation type="submission" date="2018-09" db="EMBL/GenBank/DDBJ databases">
        <title>Draft Genome Sequence of Mediterraneibacter sp. KCTC 15684.</title>
        <authorList>
            <person name="Kim J.S."/>
            <person name="Han K.I."/>
            <person name="Suh M.K."/>
            <person name="Lee K.C."/>
            <person name="Eom M.K."/>
            <person name="Lee J.H."/>
            <person name="Park S.H."/>
            <person name="Kang S.W."/>
            <person name="Park J.E."/>
            <person name="Oh B.S."/>
            <person name="Yu S.Y."/>
            <person name="Choi S.H."/>
            <person name="Lee D.H."/>
            <person name="Yoon H."/>
            <person name="Kim B."/>
            <person name="Yang S.J."/>
            <person name="Lee J.S."/>
        </authorList>
    </citation>
    <scope>NUCLEOTIDE SEQUENCE [LARGE SCALE GENOMIC DNA]</scope>
    <source>
        <strain evidence="4">KCTC 15684</strain>
    </source>
</reference>
<evidence type="ECO:0000313" key="4">
    <source>
        <dbReference type="Proteomes" id="UP000265643"/>
    </source>
</evidence>
<keyword evidence="4" id="KW-1185">Reference proteome</keyword>
<dbReference type="SMART" id="SM00530">
    <property type="entry name" value="HTH_XRE"/>
    <property type="match status" value="1"/>
</dbReference>
<dbReference type="EMBL" id="BHGK01000001">
    <property type="protein sequence ID" value="GCA67971.1"/>
    <property type="molecule type" value="Genomic_DNA"/>
</dbReference>
<dbReference type="InterPro" id="IPR010982">
    <property type="entry name" value="Lambda_DNA-bd_dom_sf"/>
</dbReference>
<gene>
    <name evidence="3" type="ORF">KGMB01110_24070</name>
</gene>
<dbReference type="SUPFAM" id="SSF51182">
    <property type="entry name" value="RmlC-like cupins"/>
    <property type="match status" value="1"/>
</dbReference>
<accession>A0A391P2L4</accession>
<dbReference type="Pfam" id="PF01381">
    <property type="entry name" value="HTH_3"/>
    <property type="match status" value="1"/>
</dbReference>
<dbReference type="InterPro" id="IPR001387">
    <property type="entry name" value="Cro/C1-type_HTH"/>
</dbReference>
<protein>
    <submittedName>
        <fullName evidence="3">Transcriptional regulator</fullName>
    </submittedName>
</protein>
<dbReference type="PANTHER" id="PTHR46797:SF1">
    <property type="entry name" value="METHYLPHOSPHONATE SYNTHASE"/>
    <property type="match status" value="1"/>
</dbReference>
<dbReference type="PANTHER" id="PTHR46797">
    <property type="entry name" value="HTH-TYPE TRANSCRIPTIONAL REGULATOR"/>
    <property type="match status" value="1"/>
</dbReference>
<evidence type="ECO:0000259" key="2">
    <source>
        <dbReference type="PROSITE" id="PS50943"/>
    </source>
</evidence>
<evidence type="ECO:0000256" key="1">
    <source>
        <dbReference type="ARBA" id="ARBA00023125"/>
    </source>
</evidence>
<sequence length="182" mass="20346">MIGDNIRETRKKNHLSLAELAVRVGVSESYISQLERNNVDPSISVLRKISSALNVPIVTFFDAVYEEPVIIRSGVSEQSSLLFGNLNLIPLSSSSDPRTHMEIFKFLLFPGDERIHLIHDGETCLHLLNGSLTLFLENQRFVLHTGDSITIHTNTPYQLTSYTETSSGILCSTGHLRKEIPL</sequence>
<dbReference type="GO" id="GO:0003677">
    <property type="term" value="F:DNA binding"/>
    <property type="evidence" value="ECO:0007669"/>
    <property type="project" value="UniProtKB-KW"/>
</dbReference>
<dbReference type="Gene3D" id="2.60.120.10">
    <property type="entry name" value="Jelly Rolls"/>
    <property type="match status" value="1"/>
</dbReference>
<dbReference type="Proteomes" id="UP000265643">
    <property type="component" value="Unassembled WGS sequence"/>
</dbReference>
<dbReference type="AlphaFoldDB" id="A0A391P2L4"/>
<dbReference type="InterPro" id="IPR011051">
    <property type="entry name" value="RmlC_Cupin_sf"/>
</dbReference>
<organism evidence="3 4">
    <name type="scientific">Mediterraneibacter butyricigenes</name>
    <dbReference type="NCBI Taxonomy" id="2316025"/>
    <lineage>
        <taxon>Bacteria</taxon>
        <taxon>Bacillati</taxon>
        <taxon>Bacillota</taxon>
        <taxon>Clostridia</taxon>
        <taxon>Lachnospirales</taxon>
        <taxon>Lachnospiraceae</taxon>
        <taxon>Mediterraneibacter</taxon>
    </lineage>
</organism>
<feature type="domain" description="HTH cro/C1-type" evidence="2">
    <location>
        <begin position="6"/>
        <end position="60"/>
    </location>
</feature>
<dbReference type="GO" id="GO:0005829">
    <property type="term" value="C:cytosol"/>
    <property type="evidence" value="ECO:0007669"/>
    <property type="project" value="TreeGrafter"/>
</dbReference>
<dbReference type="PROSITE" id="PS50943">
    <property type="entry name" value="HTH_CROC1"/>
    <property type="match status" value="1"/>
</dbReference>
<dbReference type="InterPro" id="IPR014710">
    <property type="entry name" value="RmlC-like_jellyroll"/>
</dbReference>
<dbReference type="SUPFAM" id="SSF47413">
    <property type="entry name" value="lambda repressor-like DNA-binding domains"/>
    <property type="match status" value="1"/>
</dbReference>
<dbReference type="Gene3D" id="1.10.260.40">
    <property type="entry name" value="lambda repressor-like DNA-binding domains"/>
    <property type="match status" value="1"/>
</dbReference>
<dbReference type="InterPro" id="IPR013096">
    <property type="entry name" value="Cupin_2"/>
</dbReference>